<dbReference type="Gramene" id="TraesCS5A02G251100.1">
    <property type="protein sequence ID" value="TraesCS5A02G251100.1"/>
    <property type="gene ID" value="TraesCS5A02G251100"/>
</dbReference>
<name>A0A3B6KIA5_WHEAT</name>
<organism evidence="3">
    <name type="scientific">Triticum aestivum</name>
    <name type="common">Wheat</name>
    <dbReference type="NCBI Taxonomy" id="4565"/>
    <lineage>
        <taxon>Eukaryota</taxon>
        <taxon>Viridiplantae</taxon>
        <taxon>Streptophyta</taxon>
        <taxon>Embryophyta</taxon>
        <taxon>Tracheophyta</taxon>
        <taxon>Spermatophyta</taxon>
        <taxon>Magnoliopsida</taxon>
        <taxon>Liliopsida</taxon>
        <taxon>Poales</taxon>
        <taxon>Poaceae</taxon>
        <taxon>BOP clade</taxon>
        <taxon>Pooideae</taxon>
        <taxon>Triticodae</taxon>
        <taxon>Triticeae</taxon>
        <taxon>Triticinae</taxon>
        <taxon>Triticum</taxon>
    </lineage>
</organism>
<sequence>MRRAGSLLLLLLLLSLSASTAEAHNKESSGDNAVPLTGRRWHLRGRRAMAARGHGAAGRDEAVGASNTGANPARARGGKKSVEVTVVGLGGESAGPRRSGGGRREFDGQVPLHSDYRTPREQVKKQIRRLLNLYMMRQGKRSKRPAARPMLQGASGHRHRHHGGDAAAMASDVLRMDYSVSVDVHSRRPINNDAPLDELMEKRP</sequence>
<dbReference type="EnsemblPlants" id="TraesCS5A02G251100.1">
    <property type="protein sequence ID" value="TraesCS5A02G251100.1"/>
    <property type="gene ID" value="TraesCS5A02G251100"/>
</dbReference>
<dbReference type="AlphaFoldDB" id="A0A3B6KIA5"/>
<proteinExistence type="predicted"/>
<feature type="chain" id="PRO_5017182006" evidence="2">
    <location>
        <begin position="24"/>
        <end position="204"/>
    </location>
</feature>
<feature type="signal peptide" evidence="2">
    <location>
        <begin position="1"/>
        <end position="23"/>
    </location>
</feature>
<accession>A0A3B6KIA5</accession>
<keyword evidence="4" id="KW-1185">Reference proteome</keyword>
<reference evidence="3" key="1">
    <citation type="submission" date="2018-08" db="EMBL/GenBank/DDBJ databases">
        <authorList>
            <person name="Rossello M."/>
        </authorList>
    </citation>
    <scope>NUCLEOTIDE SEQUENCE [LARGE SCALE GENOMIC DNA]</scope>
    <source>
        <strain evidence="3">cv. Chinese Spring</strain>
    </source>
</reference>
<feature type="region of interest" description="Disordered" evidence="1">
    <location>
        <begin position="139"/>
        <end position="163"/>
    </location>
</feature>
<feature type="region of interest" description="Disordered" evidence="1">
    <location>
        <begin position="50"/>
        <end position="113"/>
    </location>
</feature>
<evidence type="ECO:0000313" key="3">
    <source>
        <dbReference type="EnsemblPlants" id="TraesCS5A02G251100.1"/>
    </source>
</evidence>
<keyword evidence="2" id="KW-0732">Signal</keyword>
<dbReference type="Gramene" id="TraesCLE_scaffold_114343_01G000200.1">
    <property type="protein sequence ID" value="TraesCLE_scaffold_114343_01G000200.1"/>
    <property type="gene ID" value="TraesCLE_scaffold_114343_01G000200"/>
</dbReference>
<dbReference type="PANTHER" id="PTHR36313">
    <property type="entry name" value="ROOT MERISTEM GROWTH FACTOR 2"/>
    <property type="match status" value="1"/>
</dbReference>
<dbReference type="Proteomes" id="UP000019116">
    <property type="component" value="Chromosome 5A"/>
</dbReference>
<dbReference type="InterPro" id="IPR038804">
    <property type="entry name" value="RGF3"/>
</dbReference>
<dbReference type="Gramene" id="TraesROB_scaffold_108559_01G000100.1">
    <property type="protein sequence ID" value="TraesROB_scaffold_108559_01G000100.1"/>
    <property type="gene ID" value="TraesROB_scaffold_108559_01G000100"/>
</dbReference>
<dbReference type="GO" id="GO:0010082">
    <property type="term" value="P:regulation of root meristem growth"/>
    <property type="evidence" value="ECO:0007669"/>
    <property type="project" value="InterPro"/>
</dbReference>
<evidence type="ECO:0000256" key="2">
    <source>
        <dbReference type="SAM" id="SignalP"/>
    </source>
</evidence>
<dbReference type="OMA" id="VLRMDYS"/>
<dbReference type="PANTHER" id="PTHR36313:SF7">
    <property type="entry name" value="OS09G0474600 PROTEIN"/>
    <property type="match status" value="1"/>
</dbReference>
<evidence type="ECO:0000313" key="4">
    <source>
        <dbReference type="Proteomes" id="UP000019116"/>
    </source>
</evidence>
<dbReference type="Gramene" id="TraesCS5A03G0628100.2">
    <property type="protein sequence ID" value="TraesCS5A03G0628100.2.CDS"/>
    <property type="gene ID" value="TraesCS5A03G0628100"/>
</dbReference>
<dbReference type="Gramene" id="TraesWEE_scaffold_114185_01G000200.1">
    <property type="protein sequence ID" value="TraesWEE_scaffold_114185_01G000200.1"/>
    <property type="gene ID" value="TraesWEE_scaffold_114185_01G000200"/>
</dbReference>
<dbReference type="Gramene" id="TraesRN5A0100641800.2">
    <property type="protein sequence ID" value="TraesRN5A0100641800.2"/>
    <property type="gene ID" value="TraesRN5A0100641800"/>
</dbReference>
<dbReference type="GO" id="GO:0008083">
    <property type="term" value="F:growth factor activity"/>
    <property type="evidence" value="ECO:0007669"/>
    <property type="project" value="InterPro"/>
</dbReference>
<dbReference type="Gramene" id="TraesCAD_scaffold_104357_01G000200.1">
    <property type="protein sequence ID" value="TraesCAD_scaffold_104357_01G000200.1"/>
    <property type="gene ID" value="TraesCAD_scaffold_104357_01G000200"/>
</dbReference>
<reference evidence="3" key="2">
    <citation type="submission" date="2018-10" db="UniProtKB">
        <authorList>
            <consortium name="EnsemblPlants"/>
        </authorList>
    </citation>
    <scope>IDENTIFICATION</scope>
</reference>
<protein>
    <submittedName>
        <fullName evidence="3">Uncharacterized protein</fullName>
    </submittedName>
</protein>
<evidence type="ECO:0000256" key="1">
    <source>
        <dbReference type="SAM" id="MobiDB-lite"/>
    </source>
</evidence>